<keyword evidence="3" id="KW-1185">Reference proteome</keyword>
<dbReference type="GO" id="GO:0016301">
    <property type="term" value="F:kinase activity"/>
    <property type="evidence" value="ECO:0007669"/>
    <property type="project" value="UniProtKB-KW"/>
</dbReference>
<keyword evidence="2" id="KW-0808">Transferase</keyword>
<keyword evidence="2" id="KW-0418">Kinase</keyword>
<dbReference type="AlphaFoldDB" id="A0A8X6P793"/>
<evidence type="ECO:0000313" key="2">
    <source>
        <dbReference type="EMBL" id="GFT52718.1"/>
    </source>
</evidence>
<evidence type="ECO:0000313" key="3">
    <source>
        <dbReference type="Proteomes" id="UP000887013"/>
    </source>
</evidence>
<reference evidence="2" key="1">
    <citation type="submission" date="2020-08" db="EMBL/GenBank/DDBJ databases">
        <title>Multicomponent nature underlies the extraordinary mechanical properties of spider dragline silk.</title>
        <authorList>
            <person name="Kono N."/>
            <person name="Nakamura H."/>
            <person name="Mori M."/>
            <person name="Yoshida Y."/>
            <person name="Ohtoshi R."/>
            <person name="Malay A.D."/>
            <person name="Moran D.A.P."/>
            <person name="Tomita M."/>
            <person name="Numata K."/>
            <person name="Arakawa K."/>
        </authorList>
    </citation>
    <scope>NUCLEOTIDE SEQUENCE</scope>
</reference>
<dbReference type="Gene3D" id="1.10.510.10">
    <property type="entry name" value="Transferase(Phosphotransferase) domain 1"/>
    <property type="match status" value="1"/>
</dbReference>
<feature type="region of interest" description="Disordered" evidence="1">
    <location>
        <begin position="227"/>
        <end position="246"/>
    </location>
</feature>
<name>A0A8X6P793_NEPPI</name>
<feature type="compositionally biased region" description="Polar residues" evidence="1">
    <location>
        <begin position="417"/>
        <end position="446"/>
    </location>
</feature>
<proteinExistence type="predicted"/>
<comment type="caution">
    <text evidence="2">The sequence shown here is derived from an EMBL/GenBank/DDBJ whole genome shotgun (WGS) entry which is preliminary data.</text>
</comment>
<feature type="region of interest" description="Disordered" evidence="1">
    <location>
        <begin position="417"/>
        <end position="447"/>
    </location>
</feature>
<feature type="region of interest" description="Disordered" evidence="1">
    <location>
        <begin position="257"/>
        <end position="300"/>
    </location>
</feature>
<dbReference type="Proteomes" id="UP000887013">
    <property type="component" value="Unassembled WGS sequence"/>
</dbReference>
<protein>
    <submittedName>
        <fullName evidence="2">Hormonally up-regulated neu tumor-associated kinase</fullName>
    </submittedName>
</protein>
<dbReference type="OrthoDB" id="193931at2759"/>
<sequence length="508" mass="58662">MTRPMGGQFNPPARRTQRHPLDCSNILESLLQPNQFKRLGVEGAKKHPWFSKDTTLRDRLPHHRLDIKRKFEPEVIEIMAERLNQPKERIRMHLVAGGKYDKISAMFYIIQDALMKEVLYPPNDLKNSFIYKLQCRRKSHSKTYKYDSEEGCMDSKLTKQNSKISDSQCSKGFNARGSTYLSHYFERGNNDKSKLSGTRSTKESRNITNIRSRIGDGEPDDSEIKVARRNNHRASSCISKTQKDSSIEKDMSTIQHSNTTYNVSDPPFRSYRSNRPTREKKEPSTRKAEQAAPRHTGDIVSHSGADEYLEINDKKSDFLNCSVNMNNPNDVKLLNEKFYNMCRITQPQNTKNNLYDTEYGTFSRQRKTDTPVLNQMQFKKYVPGLLNINQHSTEFFKSQRKTLLRPNTTQSLMRPSSVNAIQNNKSSQRLPNTLSQNSMPNQQPRQRSMIYRRTNTAPSTNESNNKIPINKFQYGAPVAYIQNPIYGMGTKKSSIGSKKYYNSSFNSR</sequence>
<accession>A0A8X6P793</accession>
<feature type="compositionally biased region" description="Basic and acidic residues" evidence="1">
    <location>
        <begin position="276"/>
        <end position="289"/>
    </location>
</feature>
<dbReference type="EMBL" id="BMAW01017198">
    <property type="protein sequence ID" value="GFT52718.1"/>
    <property type="molecule type" value="Genomic_DNA"/>
</dbReference>
<organism evidence="2 3">
    <name type="scientific">Nephila pilipes</name>
    <name type="common">Giant wood spider</name>
    <name type="synonym">Nephila maculata</name>
    <dbReference type="NCBI Taxonomy" id="299642"/>
    <lineage>
        <taxon>Eukaryota</taxon>
        <taxon>Metazoa</taxon>
        <taxon>Ecdysozoa</taxon>
        <taxon>Arthropoda</taxon>
        <taxon>Chelicerata</taxon>
        <taxon>Arachnida</taxon>
        <taxon>Araneae</taxon>
        <taxon>Araneomorphae</taxon>
        <taxon>Entelegynae</taxon>
        <taxon>Araneoidea</taxon>
        <taxon>Nephilidae</taxon>
        <taxon>Nephila</taxon>
    </lineage>
</organism>
<gene>
    <name evidence="2" type="primary">Hunk</name>
    <name evidence="2" type="ORF">NPIL_314091</name>
</gene>
<evidence type="ECO:0000256" key="1">
    <source>
        <dbReference type="SAM" id="MobiDB-lite"/>
    </source>
</evidence>